<keyword evidence="4 6" id="KW-0804">Transcription</keyword>
<evidence type="ECO:0000256" key="5">
    <source>
        <dbReference type="ARBA" id="ARBA00023242"/>
    </source>
</evidence>
<comment type="function">
    <text evidence="6">Component of the Mediator complex, a coactivator involved in the regulated transcription of nearly all RNA polymerase II-dependent genes. Mediator functions as a bridge to convey information from gene-specific regulatory proteins to the basal RNA polymerase II transcription machinery. Mediator is recruited to promoters by direct interactions with regulatory proteins and serves as a scaffold for the assembly of a functional preinitiation complex with RNA polymerase II and the general transcription factors.</text>
</comment>
<keyword evidence="3 6" id="KW-0805">Transcription regulation</keyword>
<dbReference type="AlphaFoldDB" id="A0A0K0FFX4"/>
<dbReference type="GO" id="GO:0003712">
    <property type="term" value="F:transcription coregulator activity"/>
    <property type="evidence" value="ECO:0007669"/>
    <property type="project" value="InterPro"/>
</dbReference>
<comment type="subcellular location">
    <subcellularLocation>
        <location evidence="1 6">Nucleus</location>
    </subcellularLocation>
</comment>
<evidence type="ECO:0000256" key="6">
    <source>
        <dbReference type="RuleBase" id="RU364141"/>
    </source>
</evidence>
<keyword evidence="6" id="KW-0010">Activator</keyword>
<sequence>MSRFDDNTLSLRESFEENYNDIEAIVKMMLNNLNSSDMGQRLVREDVNFLDLAKLLQLKENEFEELMDKVGEYQKREALIRKLEKEVLFYDTILSNIEITLRNNVSSLIEIKEKAQTKLERIEEISEIPLDVEECVSVSKGIAKSFGINNNHTWVPGSEDRPYPTAAMLLNSTFGGSITI</sequence>
<dbReference type="GO" id="GO:0006357">
    <property type="term" value="P:regulation of transcription by RNA polymerase II"/>
    <property type="evidence" value="ECO:0007669"/>
    <property type="project" value="InterPro"/>
</dbReference>
<gene>
    <name evidence="6" type="primary">MED4</name>
</gene>
<evidence type="ECO:0000256" key="1">
    <source>
        <dbReference type="ARBA" id="ARBA00004123"/>
    </source>
</evidence>
<evidence type="ECO:0000256" key="3">
    <source>
        <dbReference type="ARBA" id="ARBA00023015"/>
    </source>
</evidence>
<name>A0A0K0FFX4_STRVS</name>
<reference evidence="8" key="2">
    <citation type="submission" date="2015-08" db="UniProtKB">
        <authorList>
            <consortium name="WormBaseParasite"/>
        </authorList>
    </citation>
    <scope>IDENTIFICATION</scope>
</reference>
<dbReference type="InterPro" id="IPR019258">
    <property type="entry name" value="Mediator_Med4"/>
</dbReference>
<reference evidence="7" key="1">
    <citation type="submission" date="2014-07" db="EMBL/GenBank/DDBJ databases">
        <authorList>
            <person name="Martin A.A"/>
            <person name="De Silva N."/>
        </authorList>
    </citation>
    <scope>NUCLEOTIDE SEQUENCE</scope>
</reference>
<evidence type="ECO:0000256" key="4">
    <source>
        <dbReference type="ARBA" id="ARBA00023163"/>
    </source>
</evidence>
<dbReference type="Proteomes" id="UP000035680">
    <property type="component" value="Unassembled WGS sequence"/>
</dbReference>
<dbReference type="Pfam" id="PF10018">
    <property type="entry name" value="Med4"/>
    <property type="match status" value="1"/>
</dbReference>
<keyword evidence="7" id="KW-1185">Reference proteome</keyword>
<comment type="similarity">
    <text evidence="2 6">Belongs to the Mediator complex subunit 4 family.</text>
</comment>
<dbReference type="WBParaSite" id="SVE_0777000.1">
    <property type="protein sequence ID" value="SVE_0777000.1"/>
    <property type="gene ID" value="SVE_0777000"/>
</dbReference>
<protein>
    <recommendedName>
        <fullName evidence="6">Mediator of RNA polymerase II transcription subunit 4</fullName>
    </recommendedName>
    <alternativeName>
        <fullName evidence="6">Mediator complex subunit 4</fullName>
    </alternativeName>
</protein>
<evidence type="ECO:0000313" key="7">
    <source>
        <dbReference type="Proteomes" id="UP000035680"/>
    </source>
</evidence>
<accession>A0A0K0FFX4</accession>
<comment type="subunit">
    <text evidence="6">Component of the Mediator complex.</text>
</comment>
<dbReference type="GO" id="GO:0016592">
    <property type="term" value="C:mediator complex"/>
    <property type="evidence" value="ECO:0007669"/>
    <property type="project" value="InterPro"/>
</dbReference>
<evidence type="ECO:0000256" key="2">
    <source>
        <dbReference type="ARBA" id="ARBA00009626"/>
    </source>
</evidence>
<keyword evidence="5 6" id="KW-0539">Nucleus</keyword>
<evidence type="ECO:0000313" key="8">
    <source>
        <dbReference type="WBParaSite" id="SVE_0777000.1"/>
    </source>
</evidence>
<organism evidence="7 8">
    <name type="scientific">Strongyloides venezuelensis</name>
    <name type="common">Threadworm</name>
    <dbReference type="NCBI Taxonomy" id="75913"/>
    <lineage>
        <taxon>Eukaryota</taxon>
        <taxon>Metazoa</taxon>
        <taxon>Ecdysozoa</taxon>
        <taxon>Nematoda</taxon>
        <taxon>Chromadorea</taxon>
        <taxon>Rhabditida</taxon>
        <taxon>Tylenchina</taxon>
        <taxon>Panagrolaimomorpha</taxon>
        <taxon>Strongyloidoidea</taxon>
        <taxon>Strongyloididae</taxon>
        <taxon>Strongyloides</taxon>
    </lineage>
</organism>
<proteinExistence type="inferred from homology"/>